<dbReference type="GeneID" id="94848250"/>
<organism evidence="1 2">
    <name type="scientific">Tritrichomonas foetus</name>
    <dbReference type="NCBI Taxonomy" id="1144522"/>
    <lineage>
        <taxon>Eukaryota</taxon>
        <taxon>Metamonada</taxon>
        <taxon>Parabasalia</taxon>
        <taxon>Tritrichomonadida</taxon>
        <taxon>Tritrichomonadidae</taxon>
        <taxon>Tritrichomonas</taxon>
    </lineage>
</organism>
<accession>A0A1J4L614</accession>
<dbReference type="Proteomes" id="UP000179807">
    <property type="component" value="Unassembled WGS sequence"/>
</dbReference>
<name>A0A1J4L614_9EUKA</name>
<gene>
    <name evidence="1" type="ORF">TRFO_41031</name>
</gene>
<keyword evidence="2" id="KW-1185">Reference proteome</keyword>
<dbReference type="EMBL" id="MLAK01000006">
    <property type="protein sequence ID" value="OHT17390.1"/>
    <property type="molecule type" value="Genomic_DNA"/>
</dbReference>
<dbReference type="RefSeq" id="XP_068370526.1">
    <property type="nucleotide sequence ID" value="XM_068513546.1"/>
</dbReference>
<protein>
    <submittedName>
        <fullName evidence="1">Uncharacterized protein</fullName>
    </submittedName>
</protein>
<dbReference type="VEuPathDB" id="TrichDB:TRFO_41031"/>
<evidence type="ECO:0000313" key="1">
    <source>
        <dbReference type="EMBL" id="OHT17390.1"/>
    </source>
</evidence>
<proteinExistence type="predicted"/>
<sequence>MNLGMMNFKQMFSIYFKKNSFHIEEGVKSFLSHSNNCSFIVTSENITLKDFFQHAKLIPPDQKFNVITTLASYDETIKSLQEDLRSIAKNSFVFYNITEYNVCKLNQNIPLIDTILDINNDQIQKILFGEVYCHFSIESLESFLIHNLVPVTTKSKIKEIIEKYQNQCPLKIIAHNIVLQHQNEILSSLENYYSIQSTIEKSEFDYLFDVVLNMYFCLKFGSIDPSEELPRFFSQCHDNVMSLLRLFYDADEMLEIFTQNENYDINQYEESLKYKLKNMIEEWINFSKIYSNNTTNPIPEEIIELMNYLVNLYDSYIGKNNLDPQIIIKVDKSECFIRILHPRSTIFDSISKNDKRIFVFGGNLSILEEFDFDVSKYTRISNKMIKGLSKVFNDELIFSYINILLNPDNEMFNYQNEWNENSQNEVLQNISYLVTGHMALSVLRYYPIFYNGLQKYCLKPQNKKYLSVFGSPGTGKSKMLIYFIHRWYHKNDLWNGCTANRIQSILIKSPSRAGNYFFYIERVNDDIIRFGKFMPQNMEQIYQIVCSSTEIANQSEDEQHYEIEISQLFQFSKKDNKISYVTPVLSPDKYKFQLNENTLIILDEYEKCFDSPMHKLLILNSIGAKHNSEKENELTVYTFLPKKDEMAQIQMNLKPRYAPSFLQLNEYIGKNIRKCCQLDFSEDFINTFDQIINNLSTPDLEFIHLQPLQYLFSNKKSIRSLIIQVDSIHPEDDNLKYYSRCSLHEFSRMFFMYTANLSSIHVYQRLYEIWQKNNLHRRISLGVSDYFNSGNKNLCGINWKSFIHDLFKEKKLFEIDFQQFYYTYNKKLALDLKEKKENGITNILFIRPIEKNTEEEKGYYKFNPKSFEPVVTNNLNELISSKSNYIYFHPSFSNHPGFDSVIKIKEKAKKGKVTHLFILKITVSNQYSFHMDAFEKIINNEKTKNWQIEFWIVSPQFTDFRVHKIKRNRKKRDQAYPTKAEDEQNFCTYTSNYPFVVVVPRIR</sequence>
<comment type="caution">
    <text evidence="1">The sequence shown here is derived from an EMBL/GenBank/DDBJ whole genome shotgun (WGS) entry which is preliminary data.</text>
</comment>
<reference evidence="1" key="1">
    <citation type="submission" date="2016-10" db="EMBL/GenBank/DDBJ databases">
        <authorList>
            <person name="Benchimol M."/>
            <person name="Almeida L.G."/>
            <person name="Vasconcelos A.T."/>
            <person name="Perreira-Neves A."/>
            <person name="Rosa I.A."/>
            <person name="Tasca T."/>
            <person name="Bogo M.R."/>
            <person name="de Souza W."/>
        </authorList>
    </citation>
    <scope>NUCLEOTIDE SEQUENCE [LARGE SCALE GENOMIC DNA]</scope>
    <source>
        <strain evidence="1">K</strain>
    </source>
</reference>
<dbReference type="AlphaFoldDB" id="A0A1J4L614"/>
<evidence type="ECO:0000313" key="2">
    <source>
        <dbReference type="Proteomes" id="UP000179807"/>
    </source>
</evidence>